<organism evidence="1 2">
    <name type="scientific">Irpex rosettiformis</name>
    <dbReference type="NCBI Taxonomy" id="378272"/>
    <lineage>
        <taxon>Eukaryota</taxon>
        <taxon>Fungi</taxon>
        <taxon>Dikarya</taxon>
        <taxon>Basidiomycota</taxon>
        <taxon>Agaricomycotina</taxon>
        <taxon>Agaricomycetes</taxon>
        <taxon>Polyporales</taxon>
        <taxon>Irpicaceae</taxon>
        <taxon>Irpex</taxon>
    </lineage>
</organism>
<evidence type="ECO:0000313" key="2">
    <source>
        <dbReference type="Proteomes" id="UP001055072"/>
    </source>
</evidence>
<evidence type="ECO:0000313" key="1">
    <source>
        <dbReference type="EMBL" id="KAI0084133.1"/>
    </source>
</evidence>
<dbReference type="Proteomes" id="UP001055072">
    <property type="component" value="Unassembled WGS sequence"/>
</dbReference>
<sequence>MDYSHEVPHSQLLLVRGQQPFNAEPKASALIEFPITPDDLVYCRNHGPVEDLDHDAYILTIKSDYGDKRYSMQDLETRFQKYEVVAALQARCAGNRRKEMDQLKKVNGILWDDGVVCNAKWGGVRLRDVLLDSNQDLTNMNHVQFASYVTLCEDDTYYGASIPLQKAMDEEGDVLVAWEMNDECMSPDRGAPLRLVVPGYCGARWVKWLDTMRLSPNESPNYYQARDYKILPPEIETKTAAAQVWSKYPSITSLNLNSIVASTSVRKNANGLLSLIVRGYATHYMASTVTKVEVTVDGGEHWQPARVTYQEGKWSWTLWEAVVDDVAEHGTVRCRAWDVNLNVQPQECKWNLRGVAFNPWGIGKW</sequence>
<comment type="caution">
    <text evidence="1">The sequence shown here is derived from an EMBL/GenBank/DDBJ whole genome shotgun (WGS) entry which is preliminary data.</text>
</comment>
<proteinExistence type="predicted"/>
<gene>
    <name evidence="1" type="ORF">BDY19DRAFT_987644</name>
</gene>
<keyword evidence="2" id="KW-1185">Reference proteome</keyword>
<reference evidence="1" key="1">
    <citation type="journal article" date="2021" name="Environ. Microbiol.">
        <title>Gene family expansions and transcriptome signatures uncover fungal adaptations to wood decay.</title>
        <authorList>
            <person name="Hage H."/>
            <person name="Miyauchi S."/>
            <person name="Viragh M."/>
            <person name="Drula E."/>
            <person name="Min B."/>
            <person name="Chaduli D."/>
            <person name="Navarro D."/>
            <person name="Favel A."/>
            <person name="Norest M."/>
            <person name="Lesage-Meessen L."/>
            <person name="Balint B."/>
            <person name="Merenyi Z."/>
            <person name="de Eugenio L."/>
            <person name="Morin E."/>
            <person name="Martinez A.T."/>
            <person name="Baldrian P."/>
            <person name="Stursova M."/>
            <person name="Martinez M.J."/>
            <person name="Novotny C."/>
            <person name="Magnuson J.K."/>
            <person name="Spatafora J.W."/>
            <person name="Maurice S."/>
            <person name="Pangilinan J."/>
            <person name="Andreopoulos W."/>
            <person name="LaButti K."/>
            <person name="Hundley H."/>
            <person name="Na H."/>
            <person name="Kuo A."/>
            <person name="Barry K."/>
            <person name="Lipzen A."/>
            <person name="Henrissat B."/>
            <person name="Riley R."/>
            <person name="Ahrendt S."/>
            <person name="Nagy L.G."/>
            <person name="Grigoriev I.V."/>
            <person name="Martin F."/>
            <person name="Rosso M.N."/>
        </authorList>
    </citation>
    <scope>NUCLEOTIDE SEQUENCE</scope>
    <source>
        <strain evidence="1">CBS 384.51</strain>
    </source>
</reference>
<dbReference type="EMBL" id="MU274947">
    <property type="protein sequence ID" value="KAI0084133.1"/>
    <property type="molecule type" value="Genomic_DNA"/>
</dbReference>
<name>A0ACB8TPZ6_9APHY</name>
<protein>
    <submittedName>
        <fullName evidence="1">Molybdopterin binding oxidoreductase</fullName>
    </submittedName>
</protein>
<accession>A0ACB8TPZ6</accession>